<keyword evidence="4" id="KW-0812">Transmembrane</keyword>
<evidence type="ECO:0000256" key="4">
    <source>
        <dbReference type="SAM" id="Phobius"/>
    </source>
</evidence>
<accession>A0ABD0TSK8</accession>
<sequence length="235" mass="26994">MVRGPDNTCFVLEMEDLPSTTKDDAFKIIPSQRGGNILMRNGYRYTLRRINLNGHKVWRCANRKICSAYLTTKTRFTKFKSIVVPGKFKPFLLAVFLEKNVDLGSTHVKNSIIPVCYALLPDKIHHTYTVLFELIKSQAMTAITTVFPNAILLGCLFHFIRALWSKWRKADQFTIKKSKIRRAHVRRCIALAFLPKEYVQDGWLYVLTNYSIFNELYVSLTQKIVLSAGLACGHT</sequence>
<protein>
    <recommendedName>
        <fullName evidence="5">FLYWCH-type domain-containing protein</fullName>
    </recommendedName>
</protein>
<proteinExistence type="predicted"/>
<evidence type="ECO:0000256" key="3">
    <source>
        <dbReference type="ARBA" id="ARBA00022833"/>
    </source>
</evidence>
<keyword evidence="4" id="KW-1133">Transmembrane helix</keyword>
<name>A0ABD0TSK8_LOXSC</name>
<reference evidence="6 7" key="1">
    <citation type="submission" date="2024-06" db="EMBL/GenBank/DDBJ databases">
        <title>A chromosome-level genome assembly of beet webworm, Loxostege sticticalis.</title>
        <authorList>
            <person name="Zhang Y."/>
        </authorList>
    </citation>
    <scope>NUCLEOTIDE SEQUENCE [LARGE SCALE GENOMIC DNA]</scope>
    <source>
        <strain evidence="6">AQ028</strain>
        <tissue evidence="6">Male pupae</tissue>
    </source>
</reference>
<dbReference type="EMBL" id="JBEDNZ010000001">
    <property type="protein sequence ID" value="KAL0852143.1"/>
    <property type="molecule type" value="Genomic_DNA"/>
</dbReference>
<keyword evidence="2" id="KW-0863">Zinc-finger</keyword>
<organism evidence="6 7">
    <name type="scientific">Loxostege sticticalis</name>
    <name type="common">Beet webworm moth</name>
    <dbReference type="NCBI Taxonomy" id="481309"/>
    <lineage>
        <taxon>Eukaryota</taxon>
        <taxon>Metazoa</taxon>
        <taxon>Ecdysozoa</taxon>
        <taxon>Arthropoda</taxon>
        <taxon>Hexapoda</taxon>
        <taxon>Insecta</taxon>
        <taxon>Pterygota</taxon>
        <taxon>Neoptera</taxon>
        <taxon>Endopterygota</taxon>
        <taxon>Lepidoptera</taxon>
        <taxon>Glossata</taxon>
        <taxon>Ditrysia</taxon>
        <taxon>Pyraloidea</taxon>
        <taxon>Crambidae</taxon>
        <taxon>Pyraustinae</taxon>
        <taxon>Loxostege</taxon>
    </lineage>
</organism>
<feature type="domain" description="FLYWCH-type" evidence="5">
    <location>
        <begin position="29"/>
        <end position="75"/>
    </location>
</feature>
<dbReference type="GO" id="GO:0008270">
    <property type="term" value="F:zinc ion binding"/>
    <property type="evidence" value="ECO:0007669"/>
    <property type="project" value="UniProtKB-KW"/>
</dbReference>
<evidence type="ECO:0000256" key="1">
    <source>
        <dbReference type="ARBA" id="ARBA00022723"/>
    </source>
</evidence>
<comment type="caution">
    <text evidence="6">The sequence shown here is derived from an EMBL/GenBank/DDBJ whole genome shotgun (WGS) entry which is preliminary data.</text>
</comment>
<keyword evidence="1" id="KW-0479">Metal-binding</keyword>
<gene>
    <name evidence="6" type="ORF">ABMA28_000380</name>
</gene>
<keyword evidence="3" id="KW-0862">Zinc</keyword>
<evidence type="ECO:0000259" key="5">
    <source>
        <dbReference type="Pfam" id="PF04500"/>
    </source>
</evidence>
<dbReference type="Pfam" id="PF04500">
    <property type="entry name" value="FLYWCH"/>
    <property type="match status" value="1"/>
</dbReference>
<keyword evidence="4" id="KW-0472">Membrane</keyword>
<dbReference type="Gene3D" id="2.20.25.240">
    <property type="match status" value="1"/>
</dbReference>
<dbReference type="Proteomes" id="UP001549921">
    <property type="component" value="Unassembled WGS sequence"/>
</dbReference>
<dbReference type="AlphaFoldDB" id="A0ABD0TSK8"/>
<dbReference type="InterPro" id="IPR007588">
    <property type="entry name" value="Znf_FLYWCH"/>
</dbReference>
<evidence type="ECO:0000313" key="7">
    <source>
        <dbReference type="Proteomes" id="UP001549921"/>
    </source>
</evidence>
<evidence type="ECO:0000256" key="2">
    <source>
        <dbReference type="ARBA" id="ARBA00022771"/>
    </source>
</evidence>
<feature type="transmembrane region" description="Helical" evidence="4">
    <location>
        <begin position="139"/>
        <end position="160"/>
    </location>
</feature>
<evidence type="ECO:0000313" key="6">
    <source>
        <dbReference type="EMBL" id="KAL0852143.1"/>
    </source>
</evidence>